<dbReference type="InterPro" id="IPR013249">
    <property type="entry name" value="RNA_pol_sigma70_r4_t2"/>
</dbReference>
<keyword evidence="2" id="KW-0805">Transcription regulation</keyword>
<evidence type="ECO:0000256" key="1">
    <source>
        <dbReference type="ARBA" id="ARBA00010641"/>
    </source>
</evidence>
<evidence type="ECO:0000256" key="5">
    <source>
        <dbReference type="ARBA" id="ARBA00023163"/>
    </source>
</evidence>
<dbReference type="InterPro" id="IPR036388">
    <property type="entry name" value="WH-like_DNA-bd_sf"/>
</dbReference>
<dbReference type="GO" id="GO:0016987">
    <property type="term" value="F:sigma factor activity"/>
    <property type="evidence" value="ECO:0007669"/>
    <property type="project" value="UniProtKB-KW"/>
</dbReference>
<evidence type="ECO:0000313" key="9">
    <source>
        <dbReference type="Proteomes" id="UP000521227"/>
    </source>
</evidence>
<dbReference type="SUPFAM" id="SSF88946">
    <property type="entry name" value="Sigma2 domain of RNA polymerase sigma factors"/>
    <property type="match status" value="1"/>
</dbReference>
<dbReference type="AlphaFoldDB" id="A0A840MS57"/>
<dbReference type="PANTHER" id="PTHR43133:SF58">
    <property type="entry name" value="ECF RNA POLYMERASE SIGMA FACTOR SIGD"/>
    <property type="match status" value="1"/>
</dbReference>
<dbReference type="Pfam" id="PF08281">
    <property type="entry name" value="Sigma70_r4_2"/>
    <property type="match status" value="1"/>
</dbReference>
<evidence type="ECO:0000256" key="2">
    <source>
        <dbReference type="ARBA" id="ARBA00023015"/>
    </source>
</evidence>
<evidence type="ECO:0000313" key="8">
    <source>
        <dbReference type="EMBL" id="MBB5050625.1"/>
    </source>
</evidence>
<reference evidence="8 9" key="1">
    <citation type="submission" date="2020-08" db="EMBL/GenBank/DDBJ databases">
        <title>Genomic Encyclopedia of Type Strains, Phase IV (KMG-IV): sequencing the most valuable type-strain genomes for metagenomic binning, comparative biology and taxonomic classification.</title>
        <authorList>
            <person name="Goeker M."/>
        </authorList>
    </citation>
    <scope>NUCLEOTIDE SEQUENCE [LARGE SCALE GENOMIC DNA]</scope>
    <source>
        <strain evidence="8 9">DSM 17498</strain>
    </source>
</reference>
<comment type="caution">
    <text evidence="8">The sequence shown here is derived from an EMBL/GenBank/DDBJ whole genome shotgun (WGS) entry which is preliminary data.</text>
</comment>
<comment type="similarity">
    <text evidence="1">Belongs to the sigma-70 factor family. ECF subfamily.</text>
</comment>
<keyword evidence="3" id="KW-0731">Sigma factor</keyword>
<dbReference type="Proteomes" id="UP000521227">
    <property type="component" value="Unassembled WGS sequence"/>
</dbReference>
<dbReference type="InterPro" id="IPR039425">
    <property type="entry name" value="RNA_pol_sigma-70-like"/>
</dbReference>
<dbReference type="NCBIfam" id="TIGR02937">
    <property type="entry name" value="sigma70-ECF"/>
    <property type="match status" value="1"/>
</dbReference>
<dbReference type="InterPro" id="IPR013324">
    <property type="entry name" value="RNA_pol_sigma_r3/r4-like"/>
</dbReference>
<evidence type="ECO:0000259" key="7">
    <source>
        <dbReference type="Pfam" id="PF08281"/>
    </source>
</evidence>
<proteinExistence type="inferred from homology"/>
<organism evidence="8 9">
    <name type="scientific">Afipia massiliensis</name>
    <dbReference type="NCBI Taxonomy" id="211460"/>
    <lineage>
        <taxon>Bacteria</taxon>
        <taxon>Pseudomonadati</taxon>
        <taxon>Pseudomonadota</taxon>
        <taxon>Alphaproteobacteria</taxon>
        <taxon>Hyphomicrobiales</taxon>
        <taxon>Nitrobacteraceae</taxon>
        <taxon>Afipia</taxon>
    </lineage>
</organism>
<keyword evidence="5" id="KW-0804">Transcription</keyword>
<dbReference type="Gene3D" id="1.10.10.10">
    <property type="entry name" value="Winged helix-like DNA-binding domain superfamily/Winged helix DNA-binding domain"/>
    <property type="match status" value="1"/>
</dbReference>
<dbReference type="GO" id="GO:0006352">
    <property type="term" value="P:DNA-templated transcription initiation"/>
    <property type="evidence" value="ECO:0007669"/>
    <property type="project" value="InterPro"/>
</dbReference>
<dbReference type="InterPro" id="IPR007627">
    <property type="entry name" value="RNA_pol_sigma70_r2"/>
</dbReference>
<dbReference type="InterPro" id="IPR014284">
    <property type="entry name" value="RNA_pol_sigma-70_dom"/>
</dbReference>
<evidence type="ECO:0000259" key="6">
    <source>
        <dbReference type="Pfam" id="PF04542"/>
    </source>
</evidence>
<protein>
    <submittedName>
        <fullName evidence="8">RNA polymerase sigma factor (Sigma-70 family)</fullName>
    </submittedName>
</protein>
<keyword evidence="4" id="KW-0238">DNA-binding</keyword>
<dbReference type="EMBL" id="JACHIJ010000001">
    <property type="protein sequence ID" value="MBB5050625.1"/>
    <property type="molecule type" value="Genomic_DNA"/>
</dbReference>
<feature type="domain" description="RNA polymerase sigma-70 region 2" evidence="6">
    <location>
        <begin position="157"/>
        <end position="205"/>
    </location>
</feature>
<sequence>MAAIAGSPEKLIQIPAAATKAAKPALLIRMAISPFARVSSTGNRPVRNGHRTAEKGNLVIFCPKNDPEQMLRDRVARFPSSLAHDCVIAVSARNTLGTGANFLIGARVRGREDEWTDLMRSANAGDNAAYHRLLKAVTPVLRAGARRGLARAGQPVDQSEDIVQDILFAVHLKRHTWDPNAPFAPWLFAIARNKLIDALRRRGRRIFVNIDDFSETLAGAPVEESVPASEVTTHLNGLPKRQRDVLQSIAVDSASIKETAAKLSMTEGAVRVALHRGLTGLASKLRK</sequence>
<dbReference type="PANTHER" id="PTHR43133">
    <property type="entry name" value="RNA POLYMERASE ECF-TYPE SIGMA FACTO"/>
    <property type="match status" value="1"/>
</dbReference>
<dbReference type="Pfam" id="PF04542">
    <property type="entry name" value="Sigma70_r2"/>
    <property type="match status" value="1"/>
</dbReference>
<name>A0A840MS57_9BRAD</name>
<accession>A0A840MS57</accession>
<dbReference type="NCBIfam" id="NF009165">
    <property type="entry name" value="PRK12512.1"/>
    <property type="match status" value="1"/>
</dbReference>
<dbReference type="Gene3D" id="1.10.1740.10">
    <property type="match status" value="1"/>
</dbReference>
<dbReference type="GO" id="GO:0003677">
    <property type="term" value="F:DNA binding"/>
    <property type="evidence" value="ECO:0007669"/>
    <property type="project" value="UniProtKB-KW"/>
</dbReference>
<dbReference type="SUPFAM" id="SSF88659">
    <property type="entry name" value="Sigma3 and sigma4 domains of RNA polymerase sigma factors"/>
    <property type="match status" value="1"/>
</dbReference>
<feature type="domain" description="RNA polymerase sigma factor 70 region 4 type 2" evidence="7">
    <location>
        <begin position="235"/>
        <end position="278"/>
    </location>
</feature>
<evidence type="ECO:0000256" key="4">
    <source>
        <dbReference type="ARBA" id="ARBA00023125"/>
    </source>
</evidence>
<gene>
    <name evidence="8" type="ORF">HNQ36_000573</name>
</gene>
<dbReference type="InterPro" id="IPR013325">
    <property type="entry name" value="RNA_pol_sigma_r2"/>
</dbReference>
<evidence type="ECO:0000256" key="3">
    <source>
        <dbReference type="ARBA" id="ARBA00023082"/>
    </source>
</evidence>